<dbReference type="Gene3D" id="2.60.120.740">
    <property type="match status" value="1"/>
</dbReference>
<feature type="region of interest" description="Disordered" evidence="1">
    <location>
        <begin position="799"/>
        <end position="843"/>
    </location>
</feature>
<feature type="region of interest" description="Disordered" evidence="1">
    <location>
        <begin position="718"/>
        <end position="740"/>
    </location>
</feature>
<evidence type="ECO:0000256" key="2">
    <source>
        <dbReference type="SAM" id="Phobius"/>
    </source>
</evidence>
<dbReference type="CDD" id="cd22823">
    <property type="entry name" value="Gal_Rha_Lectin"/>
    <property type="match status" value="1"/>
</dbReference>
<reference evidence="5" key="2">
    <citation type="submission" date="2023-11" db="UniProtKB">
        <authorList>
            <consortium name="WormBaseParasite"/>
        </authorList>
    </citation>
    <scope>IDENTIFICATION</scope>
</reference>
<feature type="compositionally biased region" description="Polar residues" evidence="1">
    <location>
        <begin position="799"/>
        <end position="814"/>
    </location>
</feature>
<feature type="compositionally biased region" description="Polar residues" evidence="1">
    <location>
        <begin position="822"/>
        <end position="833"/>
    </location>
</feature>
<feature type="compositionally biased region" description="Acidic residues" evidence="1">
    <location>
        <begin position="719"/>
        <end position="733"/>
    </location>
</feature>
<accession>A0AA85JAL0</accession>
<feature type="region of interest" description="Disordered" evidence="1">
    <location>
        <begin position="267"/>
        <end position="289"/>
    </location>
</feature>
<feature type="chain" id="PRO_5041677824" description="SUEL-type lectin domain-containing protein" evidence="3">
    <location>
        <begin position="18"/>
        <end position="879"/>
    </location>
</feature>
<keyword evidence="3" id="KW-0732">Signal</keyword>
<feature type="compositionally biased region" description="Polar residues" evidence="1">
    <location>
        <begin position="500"/>
        <end position="524"/>
    </location>
</feature>
<evidence type="ECO:0000256" key="1">
    <source>
        <dbReference type="SAM" id="MobiDB-lite"/>
    </source>
</evidence>
<protein>
    <recommendedName>
        <fullName evidence="6">SUEL-type lectin domain-containing protein</fullName>
    </recommendedName>
</protein>
<keyword evidence="2" id="KW-1133">Transmembrane helix</keyword>
<evidence type="ECO:0000313" key="4">
    <source>
        <dbReference type="Proteomes" id="UP000050795"/>
    </source>
</evidence>
<dbReference type="InterPro" id="IPR043159">
    <property type="entry name" value="Lectin_gal-bd_sf"/>
</dbReference>
<proteinExistence type="predicted"/>
<dbReference type="WBParaSite" id="TREG1_23270.1">
    <property type="protein sequence ID" value="TREG1_23270.1"/>
    <property type="gene ID" value="TREG1_23270"/>
</dbReference>
<evidence type="ECO:0000256" key="3">
    <source>
        <dbReference type="SAM" id="SignalP"/>
    </source>
</evidence>
<feature type="transmembrane region" description="Helical" evidence="2">
    <location>
        <begin position="360"/>
        <end position="384"/>
    </location>
</feature>
<dbReference type="AlphaFoldDB" id="A0AA85JAL0"/>
<keyword evidence="2" id="KW-0812">Transmembrane</keyword>
<feature type="region of interest" description="Disordered" evidence="1">
    <location>
        <begin position="496"/>
        <end position="524"/>
    </location>
</feature>
<name>A0AA85JAL0_TRIRE</name>
<evidence type="ECO:0008006" key="6">
    <source>
        <dbReference type="Google" id="ProtNLM"/>
    </source>
</evidence>
<evidence type="ECO:0000313" key="5">
    <source>
        <dbReference type="WBParaSite" id="TREG1_23270.1"/>
    </source>
</evidence>
<keyword evidence="4" id="KW-1185">Reference proteome</keyword>
<reference evidence="4" key="1">
    <citation type="submission" date="2022-06" db="EMBL/GenBank/DDBJ databases">
        <authorList>
            <person name="Berger JAMES D."/>
            <person name="Berger JAMES D."/>
        </authorList>
    </citation>
    <scope>NUCLEOTIDE SEQUENCE [LARGE SCALE GENOMIC DNA]</scope>
</reference>
<organism evidence="4 5">
    <name type="scientific">Trichobilharzia regenti</name>
    <name type="common">Nasal bird schistosome</name>
    <dbReference type="NCBI Taxonomy" id="157069"/>
    <lineage>
        <taxon>Eukaryota</taxon>
        <taxon>Metazoa</taxon>
        <taxon>Spiralia</taxon>
        <taxon>Lophotrochozoa</taxon>
        <taxon>Platyhelminthes</taxon>
        <taxon>Trematoda</taxon>
        <taxon>Digenea</taxon>
        <taxon>Strigeidida</taxon>
        <taxon>Schistosomatoidea</taxon>
        <taxon>Schistosomatidae</taxon>
        <taxon>Trichobilharzia</taxon>
    </lineage>
</organism>
<keyword evidence="2" id="KW-0472">Membrane</keyword>
<feature type="compositionally biased region" description="Basic residues" evidence="1">
    <location>
        <begin position="275"/>
        <end position="286"/>
    </location>
</feature>
<dbReference type="Proteomes" id="UP000050795">
    <property type="component" value="Unassembled WGS sequence"/>
</dbReference>
<feature type="signal peptide" evidence="3">
    <location>
        <begin position="1"/>
        <end position="17"/>
    </location>
</feature>
<sequence>MNNYIWIVALCIMVINAVQRDGQKLESDVFYLFKLKHFGVTLCTDVNVDSYFDPSISDHQTSVYCPYRTVLHILDAIYSPVQNENSFCSKYSDSKYSDLTLIKQNHLSECSPRSIGQIVKRICDGKNKCDIINQLKKDNITVCLYPSILQVNYTCLPVYSKREVICADSYVELSCKDLSADMGLLILEAMLNYNVSLDPTLTNEQQLQICAKTGTNDIPCPTVDSVSIISDKSALLNQISCAKSYLYLKYTCVHNVLLEIPRPIANSKKSEKHREKYGHKSKKRLNRPGTNISNNLKLNNVDVAFFNDDLGTYSGQTDGSNIQTNPLDHTLKSSSATVNDDIINALNELSVSPKTKSAHFYLSALLPAMLCIVVSCIFVVAILCHRRQLFKRKLKSNNICRTMHSPVYCNGHISCNMTVDNKHENDYQSNMQMKLSQSNHPIKKCIPKWTDERNFISNLQQTDCSISQFPHYCPGCNHEQKETSEIFHYQNISYGDDINNDTNPSVKASPNSSSRMPSTENSFSPNCTDTISKIETVWTPSTSCFTHGLLNTSLKHYNHCNSPYFNHSNNLIYANYNTCLNNSNSKQNTPQICIHRSGEQVNGIISQQLSPNRRPDTDAKTHYDENSLVQNLHDKLHDRNTPEQETTAGLHRKFPNVFHESERESLCHSGGQINCKTKYRLAPPLFSSGDDLLPGYMMNTKSPLHQKCNAIPVVRYPYDSDDETNDDDSDSDVNLDNFNHSDNLGNKPDICLTASKATSDKKHLVSTSPMVNMLSPMSHISRTMSDHRVQNPVSPSLMRSITSQGNHKSTSVSENKLEPFSRNRSTGRQVNLSSDKKNSEVNLCSSPSINTKNRCYIYDCNNLSVDDNFSRSMCGSVQQ</sequence>